<dbReference type="Proteomes" id="UP000694400">
    <property type="component" value="Chromosome 1"/>
</dbReference>
<dbReference type="AlphaFoldDB" id="A0A8B9QNS2"/>
<name>A0A8B9QNS2_ANAPL</name>
<organism evidence="3 4">
    <name type="scientific">Anas platyrhynchos</name>
    <name type="common">Mallard</name>
    <name type="synonym">Anas boschas</name>
    <dbReference type="NCBI Taxonomy" id="8839"/>
    <lineage>
        <taxon>Eukaryota</taxon>
        <taxon>Metazoa</taxon>
        <taxon>Chordata</taxon>
        <taxon>Craniata</taxon>
        <taxon>Vertebrata</taxon>
        <taxon>Euteleostomi</taxon>
        <taxon>Archelosauria</taxon>
        <taxon>Archosauria</taxon>
        <taxon>Dinosauria</taxon>
        <taxon>Saurischia</taxon>
        <taxon>Theropoda</taxon>
        <taxon>Coelurosauria</taxon>
        <taxon>Aves</taxon>
        <taxon>Neognathae</taxon>
        <taxon>Galloanserae</taxon>
        <taxon>Anseriformes</taxon>
        <taxon>Anatidae</taxon>
        <taxon>Anatinae</taxon>
        <taxon>Anas</taxon>
    </lineage>
</organism>
<evidence type="ECO:0000256" key="1">
    <source>
        <dbReference type="SAM" id="Phobius"/>
    </source>
</evidence>
<reference evidence="3" key="1">
    <citation type="submission" date="2019-08" db="EMBL/GenBank/DDBJ databases">
        <title>Three high-quality genomes provides insights into domestication of ducks.</title>
        <authorList>
            <person name="Hou Z.C."/>
            <person name="Zhu F."/>
            <person name="Yin Z.T."/>
            <person name="Zhang F."/>
        </authorList>
    </citation>
    <scope>NUCLEOTIDE SEQUENCE [LARGE SCALE GENOMIC DNA]</scope>
</reference>
<reference evidence="3" key="3">
    <citation type="submission" date="2025-09" db="UniProtKB">
        <authorList>
            <consortium name="Ensembl"/>
        </authorList>
    </citation>
    <scope>IDENTIFICATION</scope>
</reference>
<feature type="domain" description="Immunoglobulin V-set" evidence="2">
    <location>
        <begin position="40"/>
        <end position="118"/>
    </location>
</feature>
<evidence type="ECO:0000313" key="4">
    <source>
        <dbReference type="Proteomes" id="UP000694400"/>
    </source>
</evidence>
<reference evidence="3" key="2">
    <citation type="submission" date="2025-08" db="UniProtKB">
        <authorList>
            <consortium name="Ensembl"/>
        </authorList>
    </citation>
    <scope>IDENTIFICATION</scope>
</reference>
<dbReference type="InterPro" id="IPR036179">
    <property type="entry name" value="Ig-like_dom_sf"/>
</dbReference>
<keyword evidence="1" id="KW-0472">Membrane</keyword>
<keyword evidence="1" id="KW-1133">Transmembrane helix</keyword>
<accession>A0A8B9QNS2</accession>
<protein>
    <recommendedName>
        <fullName evidence="2">Immunoglobulin V-set domain-containing protein</fullName>
    </recommendedName>
</protein>
<sequence length="126" mass="14300">MSKLYYTTTFLFFFFFSFFFFFFFYCLAHTQTPHEPLAYSYLLTCSKMKPSSDIMYWYKMPLGNGSGLILVVTAVKVGKASVEAAFQSHFTSSDIQGDGMTLSTEGAFLNDSGIYYCAESETQWVG</sequence>
<dbReference type="Gene3D" id="2.60.40.10">
    <property type="entry name" value="Immunoglobulins"/>
    <property type="match status" value="1"/>
</dbReference>
<evidence type="ECO:0000313" key="3">
    <source>
        <dbReference type="Ensembl" id="ENSAPLP00020000109.1"/>
    </source>
</evidence>
<keyword evidence="1" id="KW-0812">Transmembrane</keyword>
<dbReference type="InterPro" id="IPR013106">
    <property type="entry name" value="Ig_V-set"/>
</dbReference>
<dbReference type="Pfam" id="PF07686">
    <property type="entry name" value="V-set"/>
    <property type="match status" value="1"/>
</dbReference>
<dbReference type="Ensembl" id="ENSAPLT00020000114.1">
    <property type="protein sequence ID" value="ENSAPLP00020000109.1"/>
    <property type="gene ID" value="ENSAPLG00020000102.1"/>
</dbReference>
<dbReference type="SUPFAM" id="SSF48726">
    <property type="entry name" value="Immunoglobulin"/>
    <property type="match status" value="1"/>
</dbReference>
<proteinExistence type="predicted"/>
<feature type="transmembrane region" description="Helical" evidence="1">
    <location>
        <begin position="6"/>
        <end position="27"/>
    </location>
</feature>
<dbReference type="InterPro" id="IPR013783">
    <property type="entry name" value="Ig-like_fold"/>
</dbReference>
<evidence type="ECO:0000259" key="2">
    <source>
        <dbReference type="Pfam" id="PF07686"/>
    </source>
</evidence>